<evidence type="ECO:0000256" key="12">
    <source>
        <dbReference type="PIRSR" id="PIRSR000109-2"/>
    </source>
</evidence>
<evidence type="ECO:0000256" key="11">
    <source>
        <dbReference type="PIRSR" id="PIRSR000109-1"/>
    </source>
</evidence>
<dbReference type="FunFam" id="3.40.50.720:FF:000007">
    <property type="entry name" value="6-phosphogluconate dehydrogenase, decarboxylating"/>
    <property type="match status" value="1"/>
</dbReference>
<evidence type="ECO:0000313" key="16">
    <source>
        <dbReference type="EMBL" id="THH31979.1"/>
    </source>
</evidence>
<feature type="binding site" description="in other chain" evidence="12">
    <location>
        <begin position="131"/>
        <end position="133"/>
    </location>
    <ligand>
        <name>substrate</name>
        <note>ligand shared between dimeric partners</note>
    </ligand>
</feature>
<keyword evidence="5 10" id="KW-0521">NADP</keyword>
<name>A0A4S4MZK7_9APHY</name>
<dbReference type="InterPro" id="IPR006114">
    <property type="entry name" value="6PGDH_C"/>
</dbReference>
<sequence length="491" mass="53423">MAQPTGDIGLIGLAVMGQNLILNMNDKGFNVVAYNRTTSKVDAFLANEAKGTNVQGAHSIEELVAKLKQPRKIILLVMAGKPVDDFIEKLIPHLDQGDIIIDGGNSHFPDSIRRTKELEAKGFLFVGSGVSGGEEGARHGPSLMPGGSPAAWPHIKKIFQATAAQVDGQPCCDWVGETGAGHYVKMVHNGIEYGDMQLIAEAYDILKRGLGLNEDEISEIFLKWNKGVLDSFLIDITANILKFKDEDGEPMVTKILDQAGQKGTGKWTAVNALDAGMPVTLIGEAVFARCLSAIKGERTRASKIITGPQKEAFKGDKQQFIDDLEQALYASKIISYTQGFMLMRETAKELSWNLNYAGIAQMWRGGCIIKSVFLGDITAAYVKDANIESLLFDDFFNKAVHKAQPGWRRINAQAALWGIATPAFSTALAFFDGYRSEIVPANLLQAQRDYFGAHTFKVLPGKENAKLKAGENIHINWTGRGGNVSASTYVA</sequence>
<dbReference type="NCBIfam" id="NF006765">
    <property type="entry name" value="PRK09287.1"/>
    <property type="match status" value="1"/>
</dbReference>
<dbReference type="UniPathway" id="UPA00115">
    <property type="reaction ID" value="UER00410"/>
</dbReference>
<proteinExistence type="inferred from homology"/>
<comment type="catalytic activity">
    <reaction evidence="9 10 14">
        <text>6-phospho-D-gluconate + NADP(+) = D-ribulose 5-phosphate + CO2 + NADPH</text>
        <dbReference type="Rhea" id="RHEA:10116"/>
        <dbReference type="ChEBI" id="CHEBI:16526"/>
        <dbReference type="ChEBI" id="CHEBI:57783"/>
        <dbReference type="ChEBI" id="CHEBI:58121"/>
        <dbReference type="ChEBI" id="CHEBI:58349"/>
        <dbReference type="ChEBI" id="CHEBI:58759"/>
        <dbReference type="EC" id="1.1.1.44"/>
    </reaction>
</comment>
<dbReference type="GO" id="GO:0004616">
    <property type="term" value="F:phosphogluconate dehydrogenase (decarboxylating) activity"/>
    <property type="evidence" value="ECO:0007669"/>
    <property type="project" value="UniProtKB-EC"/>
</dbReference>
<dbReference type="Gene3D" id="3.40.50.720">
    <property type="entry name" value="NAD(P)-binding Rossmann-like Domain"/>
    <property type="match status" value="1"/>
</dbReference>
<dbReference type="GO" id="GO:0050661">
    <property type="term" value="F:NADP binding"/>
    <property type="evidence" value="ECO:0007669"/>
    <property type="project" value="InterPro"/>
</dbReference>
<feature type="domain" description="6-phosphogluconate dehydrogenase C-terminal" evidence="15">
    <location>
        <begin position="181"/>
        <end position="478"/>
    </location>
</feature>
<evidence type="ECO:0000256" key="3">
    <source>
        <dbReference type="ARBA" id="ARBA00008419"/>
    </source>
</evidence>
<dbReference type="Pfam" id="PF00393">
    <property type="entry name" value="6PGD"/>
    <property type="match status" value="1"/>
</dbReference>
<dbReference type="OrthoDB" id="434986at2759"/>
<feature type="binding site" description="in other chain" evidence="12">
    <location>
        <position position="105"/>
    </location>
    <ligand>
        <name>substrate</name>
        <note>ligand shared between dimeric partners</note>
    </ligand>
</feature>
<dbReference type="AlphaFoldDB" id="A0A4S4MZK7"/>
<dbReference type="EMBL" id="SGPM01000032">
    <property type="protein sequence ID" value="THH31979.1"/>
    <property type="molecule type" value="Genomic_DNA"/>
</dbReference>
<evidence type="ECO:0000256" key="9">
    <source>
        <dbReference type="ARBA" id="ARBA00048640"/>
    </source>
</evidence>
<dbReference type="InterPro" id="IPR006184">
    <property type="entry name" value="6PGdom_BS"/>
</dbReference>
<dbReference type="PROSITE" id="PS00461">
    <property type="entry name" value="6PGD"/>
    <property type="match status" value="1"/>
</dbReference>
<comment type="function">
    <text evidence="1 10">Catalyzes the oxidative decarboxylation of 6-phosphogluconate to ribulose 5-phosphate and CO(2), with concomitant reduction of NADP to NADPH.</text>
</comment>
<dbReference type="PIRSF" id="PIRSF000109">
    <property type="entry name" value="6PGD"/>
    <property type="match status" value="1"/>
</dbReference>
<evidence type="ECO:0000256" key="2">
    <source>
        <dbReference type="ARBA" id="ARBA00004874"/>
    </source>
</evidence>
<reference evidence="16 17" key="1">
    <citation type="submission" date="2019-02" db="EMBL/GenBank/DDBJ databases">
        <title>Genome sequencing of the rare red list fungi Antrodiella citrinella (Flaviporus citrinellus).</title>
        <authorList>
            <person name="Buettner E."/>
            <person name="Kellner H."/>
        </authorList>
    </citation>
    <scope>NUCLEOTIDE SEQUENCE [LARGE SCALE GENOMIC DNA]</scope>
    <source>
        <strain evidence="16 17">DSM 108506</strain>
    </source>
</reference>
<dbReference type="InterPro" id="IPR006115">
    <property type="entry name" value="6PGDH_NADP-bd"/>
</dbReference>
<evidence type="ECO:0000259" key="15">
    <source>
        <dbReference type="SMART" id="SM01350"/>
    </source>
</evidence>
<accession>A0A4S4MZK7</accession>
<keyword evidence="7 14" id="KW-0311">Gluconate utilization</keyword>
<evidence type="ECO:0000256" key="1">
    <source>
        <dbReference type="ARBA" id="ARBA00002526"/>
    </source>
</evidence>
<comment type="caution">
    <text evidence="16">The sequence shown here is derived from an EMBL/GenBank/DDBJ whole genome shotgun (WGS) entry which is preliminary data.</text>
</comment>
<dbReference type="GO" id="GO:0009051">
    <property type="term" value="P:pentose-phosphate shunt, oxidative branch"/>
    <property type="evidence" value="ECO:0007669"/>
    <property type="project" value="UniProtKB-ARBA"/>
</dbReference>
<dbReference type="FunFam" id="1.20.5.320:FF:000002">
    <property type="entry name" value="6-phosphogluconate dehydrogenase, decarboxylating"/>
    <property type="match status" value="1"/>
</dbReference>
<dbReference type="SUPFAM" id="SSF51735">
    <property type="entry name" value="NAD(P)-binding Rossmann-fold domains"/>
    <property type="match status" value="1"/>
</dbReference>
<dbReference type="Proteomes" id="UP000308730">
    <property type="component" value="Unassembled WGS sequence"/>
</dbReference>
<dbReference type="GO" id="GO:0019521">
    <property type="term" value="P:D-gluconate metabolic process"/>
    <property type="evidence" value="ECO:0007669"/>
    <property type="project" value="UniProtKB-KW"/>
</dbReference>
<feature type="binding site" evidence="13">
    <location>
        <position position="105"/>
    </location>
    <ligand>
        <name>NADP(+)</name>
        <dbReference type="ChEBI" id="CHEBI:58349"/>
    </ligand>
</feature>
<evidence type="ECO:0000313" key="17">
    <source>
        <dbReference type="Proteomes" id="UP000308730"/>
    </source>
</evidence>
<feature type="binding site" description="in other chain" evidence="12">
    <location>
        <position position="289"/>
    </location>
    <ligand>
        <name>substrate</name>
        <note>ligand shared between dimeric partners</note>
    </ligand>
</feature>
<feature type="binding site" evidence="12">
    <location>
        <position position="454"/>
    </location>
    <ligand>
        <name>substrate</name>
        <note>ligand shared between dimeric partners</note>
    </ligand>
</feature>
<feature type="binding site" evidence="13">
    <location>
        <begin position="35"/>
        <end position="37"/>
    </location>
    <ligand>
        <name>NADP(+)</name>
        <dbReference type="ChEBI" id="CHEBI:58349"/>
    </ligand>
</feature>
<comment type="similarity">
    <text evidence="3 10 14">Belongs to the 6-phosphogluconate dehydrogenase family.</text>
</comment>
<dbReference type="PANTHER" id="PTHR11811">
    <property type="entry name" value="6-PHOSPHOGLUCONATE DEHYDROGENASE"/>
    <property type="match status" value="1"/>
</dbReference>
<protein>
    <recommendedName>
        <fullName evidence="10 14">6-phosphogluconate dehydrogenase, decarboxylating</fullName>
        <ecNumber evidence="10 14">1.1.1.44</ecNumber>
    </recommendedName>
</protein>
<dbReference type="InterPro" id="IPR013328">
    <property type="entry name" value="6PGD_dom2"/>
</dbReference>
<dbReference type="FunFam" id="1.10.1040.10:FF:000002">
    <property type="entry name" value="6-phosphogluconate dehydrogenase, decarboxylating"/>
    <property type="match status" value="1"/>
</dbReference>
<keyword evidence="17" id="KW-1185">Reference proteome</keyword>
<evidence type="ECO:0000256" key="8">
    <source>
        <dbReference type="ARBA" id="ARBA00023126"/>
    </source>
</evidence>
<feature type="binding site" description="in other chain" evidence="12">
    <location>
        <position position="193"/>
    </location>
    <ligand>
        <name>substrate</name>
        <note>ligand shared between dimeric partners</note>
    </ligand>
</feature>
<dbReference type="Pfam" id="PF03446">
    <property type="entry name" value="NAD_binding_2"/>
    <property type="match status" value="1"/>
</dbReference>
<feature type="binding site" evidence="13">
    <location>
        <begin position="12"/>
        <end position="17"/>
    </location>
    <ligand>
        <name>NADP(+)</name>
        <dbReference type="ChEBI" id="CHEBI:58349"/>
    </ligand>
</feature>
<feature type="active site" description="Proton acceptor" evidence="11">
    <location>
        <position position="185"/>
    </location>
</feature>
<evidence type="ECO:0000256" key="5">
    <source>
        <dbReference type="ARBA" id="ARBA00022857"/>
    </source>
</evidence>
<dbReference type="SMART" id="SM01350">
    <property type="entry name" value="6PGD"/>
    <property type="match status" value="1"/>
</dbReference>
<dbReference type="NCBIfam" id="TIGR00873">
    <property type="entry name" value="gnd"/>
    <property type="match status" value="1"/>
</dbReference>
<keyword evidence="8 10" id="KW-0570">Pentose shunt</keyword>
<dbReference type="SUPFAM" id="SSF48179">
    <property type="entry name" value="6-phosphogluconate dehydrogenase C-terminal domain-like"/>
    <property type="match status" value="1"/>
</dbReference>
<feature type="binding site" description="in other chain" evidence="12">
    <location>
        <begin position="188"/>
        <end position="189"/>
    </location>
    <ligand>
        <name>substrate</name>
        <note>ligand shared between dimeric partners</note>
    </ligand>
</feature>
<dbReference type="Gene3D" id="1.20.5.320">
    <property type="entry name" value="6-Phosphogluconate Dehydrogenase, domain 3"/>
    <property type="match status" value="1"/>
</dbReference>
<dbReference type="InterPro" id="IPR036291">
    <property type="entry name" value="NAD(P)-bd_dom_sf"/>
</dbReference>
<evidence type="ECO:0000256" key="14">
    <source>
        <dbReference type="RuleBase" id="RU000485"/>
    </source>
</evidence>
<evidence type="ECO:0000256" key="6">
    <source>
        <dbReference type="ARBA" id="ARBA00023002"/>
    </source>
</evidence>
<organism evidence="16 17">
    <name type="scientific">Antrodiella citrinella</name>
    <dbReference type="NCBI Taxonomy" id="2447956"/>
    <lineage>
        <taxon>Eukaryota</taxon>
        <taxon>Fungi</taxon>
        <taxon>Dikarya</taxon>
        <taxon>Basidiomycota</taxon>
        <taxon>Agaricomycotina</taxon>
        <taxon>Agaricomycetes</taxon>
        <taxon>Polyporales</taxon>
        <taxon>Steccherinaceae</taxon>
        <taxon>Antrodiella</taxon>
    </lineage>
</organism>
<feature type="binding site" evidence="12">
    <location>
        <position position="448"/>
    </location>
    <ligand>
        <name>substrate</name>
        <note>ligand shared between dimeric partners</note>
    </ligand>
</feature>
<comment type="pathway">
    <text evidence="2 10 14">Carbohydrate degradation; pentose phosphate pathway; D-ribulose 5-phosphate from D-glucose 6-phosphate (oxidative stage): step 3/3.</text>
</comment>
<feature type="active site" description="Proton donor" evidence="11">
    <location>
        <position position="192"/>
    </location>
</feature>
<dbReference type="EC" id="1.1.1.44" evidence="10 14"/>
<dbReference type="InterPro" id="IPR008927">
    <property type="entry name" value="6-PGluconate_DH-like_C_sf"/>
</dbReference>
<comment type="subunit">
    <text evidence="4 10">Homodimer.</text>
</comment>
<feature type="binding site" description="in other chain" evidence="12">
    <location>
        <position position="262"/>
    </location>
    <ligand>
        <name>substrate</name>
        <note>ligand shared between dimeric partners</note>
    </ligand>
</feature>
<evidence type="ECO:0000256" key="4">
    <source>
        <dbReference type="ARBA" id="ARBA00011738"/>
    </source>
</evidence>
<dbReference type="PRINTS" id="PR00076">
    <property type="entry name" value="6PGDHDRGNASE"/>
</dbReference>
<evidence type="ECO:0000256" key="10">
    <source>
        <dbReference type="PIRNR" id="PIRNR000109"/>
    </source>
</evidence>
<dbReference type="InterPro" id="IPR006113">
    <property type="entry name" value="6PGDH_Gnd/GntZ"/>
</dbReference>
<evidence type="ECO:0000256" key="13">
    <source>
        <dbReference type="PIRSR" id="PIRSR000109-3"/>
    </source>
</evidence>
<feature type="binding site" evidence="13">
    <location>
        <begin position="77"/>
        <end position="79"/>
    </location>
    <ligand>
        <name>NADP(+)</name>
        <dbReference type="ChEBI" id="CHEBI:58349"/>
    </ligand>
</feature>
<dbReference type="InterPro" id="IPR006183">
    <property type="entry name" value="Pgluconate_DH"/>
</dbReference>
<evidence type="ECO:0000256" key="7">
    <source>
        <dbReference type="ARBA" id="ARBA00023064"/>
    </source>
</evidence>
<dbReference type="Gene3D" id="1.10.1040.10">
    <property type="entry name" value="N-(1-d-carboxylethyl)-l-norvaline Dehydrogenase, domain 2"/>
    <property type="match status" value="1"/>
</dbReference>
<gene>
    <name evidence="16" type="ORF">EUX98_g2203</name>
</gene>
<keyword evidence="6 10" id="KW-0560">Oxidoreductase</keyword>